<dbReference type="SUPFAM" id="SSF55729">
    <property type="entry name" value="Acyl-CoA N-acyltransferases (Nat)"/>
    <property type="match status" value="1"/>
</dbReference>
<dbReference type="InterPro" id="IPR016181">
    <property type="entry name" value="Acyl_CoA_acyltransferase"/>
</dbReference>
<dbReference type="RefSeq" id="XP_040711518.1">
    <property type="nucleotide sequence ID" value="XM_040861085.1"/>
</dbReference>
<dbReference type="Gene3D" id="3.40.630.30">
    <property type="match status" value="1"/>
</dbReference>
<dbReference type="GO" id="GO:0016747">
    <property type="term" value="F:acyltransferase activity, transferring groups other than amino-acyl groups"/>
    <property type="evidence" value="ECO:0007669"/>
    <property type="project" value="InterPro"/>
</dbReference>
<keyword evidence="3" id="KW-1185">Reference proteome</keyword>
<evidence type="ECO:0000313" key="3">
    <source>
        <dbReference type="Proteomes" id="UP000193689"/>
    </source>
</evidence>
<dbReference type="CDD" id="cd04301">
    <property type="entry name" value="NAT_SF"/>
    <property type="match status" value="1"/>
</dbReference>
<gene>
    <name evidence="2" type="ORF">BCR38DRAFT_446348</name>
</gene>
<evidence type="ECO:0000259" key="1">
    <source>
        <dbReference type="PROSITE" id="PS51186"/>
    </source>
</evidence>
<protein>
    <submittedName>
        <fullName evidence="2">N-acetyltransferase GCN5</fullName>
    </submittedName>
</protein>
<reference evidence="2 3" key="1">
    <citation type="submission" date="2016-07" db="EMBL/GenBank/DDBJ databases">
        <title>Pervasive Adenine N6-methylation of Active Genes in Fungi.</title>
        <authorList>
            <consortium name="DOE Joint Genome Institute"/>
            <person name="Mondo S.J."/>
            <person name="Dannebaum R.O."/>
            <person name="Kuo R.C."/>
            <person name="Labutti K."/>
            <person name="Haridas S."/>
            <person name="Kuo A."/>
            <person name="Salamov A."/>
            <person name="Ahrendt S.R."/>
            <person name="Lipzen A."/>
            <person name="Sullivan W."/>
            <person name="Andreopoulos W.B."/>
            <person name="Clum A."/>
            <person name="Lindquist E."/>
            <person name="Daum C."/>
            <person name="Ramamoorthy G.K."/>
            <person name="Gryganskyi A."/>
            <person name="Culley D."/>
            <person name="Magnuson J.K."/>
            <person name="James T.Y."/>
            <person name="O'Malley M.A."/>
            <person name="Stajich J.E."/>
            <person name="Spatafora J.W."/>
            <person name="Visel A."/>
            <person name="Grigoriev I.V."/>
        </authorList>
    </citation>
    <scope>NUCLEOTIDE SEQUENCE [LARGE SCALE GENOMIC DNA]</scope>
    <source>
        <strain evidence="2 3">CBS 129021</strain>
    </source>
</reference>
<dbReference type="Pfam" id="PF13673">
    <property type="entry name" value="Acetyltransf_10"/>
    <property type="match status" value="1"/>
</dbReference>
<dbReference type="InterPro" id="IPR000182">
    <property type="entry name" value="GNAT_dom"/>
</dbReference>
<organism evidence="2 3">
    <name type="scientific">Pseudomassariella vexata</name>
    <dbReference type="NCBI Taxonomy" id="1141098"/>
    <lineage>
        <taxon>Eukaryota</taxon>
        <taxon>Fungi</taxon>
        <taxon>Dikarya</taxon>
        <taxon>Ascomycota</taxon>
        <taxon>Pezizomycotina</taxon>
        <taxon>Sordariomycetes</taxon>
        <taxon>Xylariomycetidae</taxon>
        <taxon>Amphisphaeriales</taxon>
        <taxon>Pseudomassariaceae</taxon>
        <taxon>Pseudomassariella</taxon>
    </lineage>
</organism>
<dbReference type="GeneID" id="63777297"/>
<comment type="caution">
    <text evidence="2">The sequence shown here is derived from an EMBL/GenBank/DDBJ whole genome shotgun (WGS) entry which is preliminary data.</text>
</comment>
<proteinExistence type="predicted"/>
<name>A0A1Y2DHU8_9PEZI</name>
<evidence type="ECO:0000313" key="2">
    <source>
        <dbReference type="EMBL" id="ORY58706.1"/>
    </source>
</evidence>
<dbReference type="InParanoid" id="A0A1Y2DHU8"/>
<keyword evidence="2" id="KW-0808">Transferase</keyword>
<dbReference type="AlphaFoldDB" id="A0A1Y2DHU8"/>
<dbReference type="Proteomes" id="UP000193689">
    <property type="component" value="Unassembled WGS sequence"/>
</dbReference>
<dbReference type="OrthoDB" id="410198at2759"/>
<accession>A0A1Y2DHU8</accession>
<dbReference type="PROSITE" id="PS51186">
    <property type="entry name" value="GNAT"/>
    <property type="match status" value="1"/>
</dbReference>
<dbReference type="EMBL" id="MCFJ01000015">
    <property type="protein sequence ID" value="ORY58706.1"/>
    <property type="molecule type" value="Genomic_DNA"/>
</dbReference>
<sequence>MSQQPFIRPILPADTHALRHAVLWPDKPISYVQLAEDEDGQHFGAFIEDELVSVISMFIDDAGEARFRKFATATSWQGKGIGSKLLDYTIAAAAKTGTASIWCDARTSALPFYLRFGMEVEGEVFHKGGVPYLKLSRTLP</sequence>
<feature type="domain" description="N-acetyltransferase" evidence="1">
    <location>
        <begin position="5"/>
        <end position="140"/>
    </location>
</feature>